<dbReference type="SUPFAM" id="SSF52091">
    <property type="entry name" value="SpoIIaa-like"/>
    <property type="match status" value="1"/>
</dbReference>
<dbReference type="PANTHER" id="PTHR33495:SF2">
    <property type="entry name" value="ANTI-SIGMA FACTOR ANTAGONIST TM_1081-RELATED"/>
    <property type="match status" value="1"/>
</dbReference>
<protein>
    <recommendedName>
        <fullName evidence="2">Anti-sigma factor antagonist</fullName>
    </recommendedName>
</protein>
<reference evidence="5" key="4">
    <citation type="submission" date="2020-10" db="EMBL/GenBank/DDBJ databases">
        <authorList>
            <person name="Bassil N.M."/>
            <person name="Lloyd J.R."/>
        </authorList>
    </citation>
    <scope>NUCLEOTIDE SEQUENCE</scope>
    <source>
        <strain evidence="5">NB2006</strain>
    </source>
</reference>
<dbReference type="Proteomes" id="UP000180175">
    <property type="component" value="Chromosome"/>
</dbReference>
<proteinExistence type="inferred from homology"/>
<dbReference type="AlphaFoldDB" id="A0A1S2LF42"/>
<dbReference type="PROSITE" id="PS50801">
    <property type="entry name" value="STAS"/>
    <property type="match status" value="1"/>
</dbReference>
<dbReference type="InterPro" id="IPR003658">
    <property type="entry name" value="Anti-sigma_ant"/>
</dbReference>
<evidence type="ECO:0000313" key="6">
    <source>
        <dbReference type="Proteomes" id="UP000180175"/>
    </source>
</evidence>
<reference evidence="5 6" key="3">
    <citation type="journal article" date="2019" name="Int. J. Syst. Evol. Microbiol.">
        <title>Anaerobacillus isosaccharinicus sp. nov., an alkaliphilic bacterium which degrades isosaccharinic acid.</title>
        <authorList>
            <person name="Bassil N.M."/>
            <person name="Lloyd J.R."/>
        </authorList>
    </citation>
    <scope>NUCLEOTIDE SEQUENCE [LARGE SCALE GENOMIC DNA]</scope>
    <source>
        <strain evidence="5 6">NB2006</strain>
    </source>
</reference>
<feature type="domain" description="STAS" evidence="3">
    <location>
        <begin position="1"/>
        <end position="102"/>
    </location>
</feature>
<dbReference type="EMBL" id="LQXD01000140">
    <property type="protein sequence ID" value="OIJ11142.1"/>
    <property type="molecule type" value="Genomic_DNA"/>
</dbReference>
<dbReference type="EMBL" id="CP063356">
    <property type="protein sequence ID" value="QOY34070.1"/>
    <property type="molecule type" value="Genomic_DNA"/>
</dbReference>
<gene>
    <name evidence="5" type="ORF">AWH56_015110</name>
    <name evidence="4" type="ORF">AWH56_16060</name>
</gene>
<dbReference type="Gene3D" id="3.30.750.24">
    <property type="entry name" value="STAS domain"/>
    <property type="match status" value="1"/>
</dbReference>
<dbReference type="KEGG" id="aia:AWH56_015110"/>
<dbReference type="PANTHER" id="PTHR33495">
    <property type="entry name" value="ANTI-SIGMA FACTOR ANTAGONIST TM_1081-RELATED-RELATED"/>
    <property type="match status" value="1"/>
</dbReference>
<reference evidence="4 6" key="1">
    <citation type="submission" date="2016-10" db="EMBL/GenBank/DDBJ databases">
        <title>Draft genome sequences of four alkaliphilic bacteria belonging to the Anaerobacillus genus.</title>
        <authorList>
            <person name="Bassil N.M."/>
            <person name="Lloyd J.R."/>
        </authorList>
    </citation>
    <scope>NUCLEOTIDE SEQUENCE [LARGE SCALE GENOMIC DNA]</scope>
    <source>
        <strain evidence="4 6">NB2006</strain>
    </source>
</reference>
<dbReference type="GO" id="GO:0043856">
    <property type="term" value="F:anti-sigma factor antagonist activity"/>
    <property type="evidence" value="ECO:0007669"/>
    <property type="project" value="InterPro"/>
</dbReference>
<evidence type="ECO:0000313" key="5">
    <source>
        <dbReference type="EMBL" id="QOY34070.1"/>
    </source>
</evidence>
<dbReference type="CDD" id="cd07043">
    <property type="entry name" value="STAS_anti-anti-sigma_factors"/>
    <property type="match status" value="1"/>
</dbReference>
<evidence type="ECO:0000313" key="4">
    <source>
        <dbReference type="EMBL" id="OIJ11142.1"/>
    </source>
</evidence>
<sequence>MELVRSGDNKVTIKPEGRIDVVNSQTLKQELLNLFNEGINEIIIDFSKITSIDSSGLGKLLLFQKKLKERGGELSIVNVTNDYIQNMFKMIHLNKVIKIENM</sequence>
<keyword evidence="6" id="KW-1185">Reference proteome</keyword>
<name>A0A1S2LF42_9BACI</name>
<dbReference type="InterPro" id="IPR002645">
    <property type="entry name" value="STAS_dom"/>
</dbReference>
<evidence type="ECO:0000256" key="2">
    <source>
        <dbReference type="RuleBase" id="RU003749"/>
    </source>
</evidence>
<dbReference type="NCBIfam" id="TIGR00377">
    <property type="entry name" value="ant_ant_sig"/>
    <property type="match status" value="1"/>
</dbReference>
<dbReference type="OrthoDB" id="9794628at2"/>
<dbReference type="RefSeq" id="WP_071318026.1">
    <property type="nucleotide sequence ID" value="NZ_CP063356.2"/>
</dbReference>
<dbReference type="InterPro" id="IPR036513">
    <property type="entry name" value="STAS_dom_sf"/>
</dbReference>
<dbReference type="Pfam" id="PF01740">
    <property type="entry name" value="STAS"/>
    <property type="match status" value="1"/>
</dbReference>
<reference evidence="5 6" key="2">
    <citation type="journal article" date="2017" name="Genome Announc.">
        <title>Draft Genome Sequences of Four Alkaliphilic Bacteria Belonging to the Anaerobacillus Genus.</title>
        <authorList>
            <person name="Bassil N.M."/>
            <person name="Lloyd J.R."/>
        </authorList>
    </citation>
    <scope>NUCLEOTIDE SEQUENCE [LARGE SCALE GENOMIC DNA]</scope>
    <source>
        <strain evidence="5 6">NB2006</strain>
    </source>
</reference>
<evidence type="ECO:0000256" key="1">
    <source>
        <dbReference type="ARBA" id="ARBA00009013"/>
    </source>
</evidence>
<comment type="similarity">
    <text evidence="1 2">Belongs to the anti-sigma-factor antagonist family.</text>
</comment>
<organism evidence="4 6">
    <name type="scientific">Anaerobacillus isosaccharinicus</name>
    <dbReference type="NCBI Taxonomy" id="1532552"/>
    <lineage>
        <taxon>Bacteria</taxon>
        <taxon>Bacillati</taxon>
        <taxon>Bacillota</taxon>
        <taxon>Bacilli</taxon>
        <taxon>Bacillales</taxon>
        <taxon>Bacillaceae</taxon>
        <taxon>Anaerobacillus</taxon>
    </lineage>
</organism>
<evidence type="ECO:0000259" key="3">
    <source>
        <dbReference type="PROSITE" id="PS50801"/>
    </source>
</evidence>
<accession>A0A1S2LF42</accession>